<feature type="transmembrane region" description="Helical" evidence="2">
    <location>
        <begin position="39"/>
        <end position="59"/>
    </location>
</feature>
<dbReference type="InterPro" id="IPR005133">
    <property type="entry name" value="PhaG_MnhG_YufB"/>
</dbReference>
<keyword evidence="2" id="KW-0472">Membrane</keyword>
<accession>A0A2U1T6B3</accession>
<dbReference type="Pfam" id="PF03334">
    <property type="entry name" value="PhaG_MnhG_YufB"/>
    <property type="match status" value="1"/>
</dbReference>
<comment type="caution">
    <text evidence="3">The sequence shown here is derived from an EMBL/GenBank/DDBJ whole genome shotgun (WGS) entry which is preliminary data.</text>
</comment>
<evidence type="ECO:0000313" key="3">
    <source>
        <dbReference type="EMBL" id="PWC01544.1"/>
    </source>
</evidence>
<dbReference type="PANTHER" id="PTHR34703">
    <property type="entry name" value="ANTIPORTER SUBUNIT MNHG2-RELATED"/>
    <property type="match status" value="1"/>
</dbReference>
<comment type="similarity">
    <text evidence="1">Belongs to the CPA3 antiporters (TC 2.A.63) subunit G family.</text>
</comment>
<dbReference type="Proteomes" id="UP000244989">
    <property type="component" value="Unassembled WGS sequence"/>
</dbReference>
<organism evidence="3 4">
    <name type="scientific">Corynebacterium yudongzhengii</name>
    <dbReference type="NCBI Taxonomy" id="2080740"/>
    <lineage>
        <taxon>Bacteria</taxon>
        <taxon>Bacillati</taxon>
        <taxon>Actinomycetota</taxon>
        <taxon>Actinomycetes</taxon>
        <taxon>Mycobacteriales</taxon>
        <taxon>Corynebacteriaceae</taxon>
        <taxon>Corynebacterium</taxon>
    </lineage>
</organism>
<dbReference type="AlphaFoldDB" id="A0A2U1T6B3"/>
<evidence type="ECO:0000313" key="4">
    <source>
        <dbReference type="Proteomes" id="UP000244989"/>
    </source>
</evidence>
<dbReference type="OrthoDB" id="3430023at2"/>
<evidence type="ECO:0000256" key="1">
    <source>
        <dbReference type="ARBA" id="ARBA00008404"/>
    </source>
</evidence>
<dbReference type="PANTHER" id="PTHR34703:SF1">
    <property type="entry name" value="ANTIPORTER SUBUNIT MNHG2-RELATED"/>
    <property type="match status" value="1"/>
</dbReference>
<evidence type="ECO:0000256" key="2">
    <source>
        <dbReference type="SAM" id="Phobius"/>
    </source>
</evidence>
<keyword evidence="2" id="KW-0812">Transmembrane</keyword>
<dbReference type="GO" id="GO:0015385">
    <property type="term" value="F:sodium:proton antiporter activity"/>
    <property type="evidence" value="ECO:0007669"/>
    <property type="project" value="TreeGrafter"/>
</dbReference>
<keyword evidence="4" id="KW-1185">Reference proteome</keyword>
<keyword evidence="2" id="KW-1133">Transmembrane helix</keyword>
<dbReference type="RefSeq" id="WP_108431270.1">
    <property type="nucleotide sequence ID" value="NZ_CP026947.1"/>
</dbReference>
<proteinExistence type="inferred from homology"/>
<feature type="transmembrane region" description="Helical" evidence="2">
    <location>
        <begin position="71"/>
        <end position="93"/>
    </location>
</feature>
<gene>
    <name evidence="3" type="ORF">DF222_07040</name>
</gene>
<protein>
    <submittedName>
        <fullName evidence="3">Cation:proton antiporter</fullName>
    </submittedName>
</protein>
<feature type="transmembrane region" description="Helical" evidence="2">
    <location>
        <begin position="6"/>
        <end position="30"/>
    </location>
</feature>
<dbReference type="EMBL" id="QEEZ01000011">
    <property type="protein sequence ID" value="PWC01544.1"/>
    <property type="molecule type" value="Genomic_DNA"/>
</dbReference>
<dbReference type="KEGG" id="cyz:C3B44_04135"/>
<name>A0A2U1T6B3_9CORY</name>
<sequence length="116" mass="12337">MSFLEIVALLGDILIILGAIIFGICAVGVLKFRDVYTRLSVIGTAGGSGIILVIIGVWMQDPQWLDGLKAVGAIILLLGTSALGSILIARAALLRRTPMIEPIFDDTKLLSEECVD</sequence>
<reference evidence="4" key="1">
    <citation type="submission" date="2018-04" db="EMBL/GenBank/DDBJ databases">
        <authorList>
            <person name="Liu S."/>
            <person name="Wang Z."/>
            <person name="Li J."/>
        </authorList>
    </citation>
    <scope>NUCLEOTIDE SEQUENCE [LARGE SCALE GENOMIC DNA]</scope>
    <source>
        <strain evidence="4">2189</strain>
    </source>
</reference>